<keyword evidence="9" id="KW-1185">Reference proteome</keyword>
<evidence type="ECO:0000313" key="8">
    <source>
        <dbReference type="EMBL" id="GMI39277.1"/>
    </source>
</evidence>
<reference evidence="9" key="1">
    <citation type="journal article" date="2023" name="Commun. Biol.">
        <title>Genome analysis of Parmales, the sister group of diatoms, reveals the evolutionary specialization of diatoms from phago-mixotrophs to photoautotrophs.</title>
        <authorList>
            <person name="Ban H."/>
            <person name="Sato S."/>
            <person name="Yoshikawa S."/>
            <person name="Yamada K."/>
            <person name="Nakamura Y."/>
            <person name="Ichinomiya M."/>
            <person name="Sato N."/>
            <person name="Blanc-Mathieu R."/>
            <person name="Endo H."/>
            <person name="Kuwata A."/>
            <person name="Ogata H."/>
        </authorList>
    </citation>
    <scope>NUCLEOTIDE SEQUENCE [LARGE SCALE GENOMIC DNA]</scope>
</reference>
<proteinExistence type="predicted"/>
<feature type="domain" description="Guanylate cyclase" evidence="7">
    <location>
        <begin position="647"/>
        <end position="685"/>
    </location>
</feature>
<dbReference type="InterPro" id="IPR029787">
    <property type="entry name" value="Nucleotide_cyclase"/>
</dbReference>
<dbReference type="Gene3D" id="3.30.70.1230">
    <property type="entry name" value="Nucleotide cyclase"/>
    <property type="match status" value="1"/>
</dbReference>
<protein>
    <recommendedName>
        <fullName evidence="7">Guanylate cyclase domain-containing protein</fullName>
    </recommendedName>
</protein>
<dbReference type="GO" id="GO:0009190">
    <property type="term" value="P:cyclic nucleotide biosynthetic process"/>
    <property type="evidence" value="ECO:0007669"/>
    <property type="project" value="InterPro"/>
</dbReference>
<dbReference type="SUPFAM" id="SSF55073">
    <property type="entry name" value="Nucleotide cyclase"/>
    <property type="match status" value="1"/>
</dbReference>
<dbReference type="GO" id="GO:0016020">
    <property type="term" value="C:membrane"/>
    <property type="evidence" value="ECO:0007669"/>
    <property type="project" value="UniProtKB-SubCell"/>
</dbReference>
<dbReference type="SUPFAM" id="SSF81324">
    <property type="entry name" value="Voltage-gated potassium channels"/>
    <property type="match status" value="1"/>
</dbReference>
<evidence type="ECO:0000313" key="9">
    <source>
        <dbReference type="Proteomes" id="UP001165065"/>
    </source>
</evidence>
<evidence type="ECO:0000259" key="7">
    <source>
        <dbReference type="PROSITE" id="PS50125"/>
    </source>
</evidence>
<evidence type="ECO:0000256" key="3">
    <source>
        <dbReference type="ARBA" id="ARBA00022989"/>
    </source>
</evidence>
<dbReference type="InterPro" id="IPR001054">
    <property type="entry name" value="A/G_cyclase"/>
</dbReference>
<accession>A0A9W7G9X4</accession>
<feature type="transmembrane region" description="Helical" evidence="6">
    <location>
        <begin position="90"/>
        <end position="108"/>
    </location>
</feature>
<comment type="subcellular location">
    <subcellularLocation>
        <location evidence="1">Membrane</location>
        <topology evidence="1">Multi-pass membrane protein</topology>
    </subcellularLocation>
</comment>
<keyword evidence="3 6" id="KW-1133">Transmembrane helix</keyword>
<dbReference type="PANTHER" id="PTHR43336:SF3">
    <property type="entry name" value="GUANYLATE CYCLASE DOMAIN-CONTAINING PROTEIN"/>
    <property type="match status" value="1"/>
</dbReference>
<gene>
    <name evidence="8" type="ORF">TrCOL_g10641</name>
</gene>
<feature type="region of interest" description="Disordered" evidence="5">
    <location>
        <begin position="1"/>
        <end position="39"/>
    </location>
</feature>
<dbReference type="EMBL" id="BRYA01000100">
    <property type="protein sequence ID" value="GMI39277.1"/>
    <property type="molecule type" value="Genomic_DNA"/>
</dbReference>
<comment type="caution">
    <text evidence="8">The sequence shown here is derived from an EMBL/GenBank/DDBJ whole genome shotgun (WGS) entry which is preliminary data.</text>
</comment>
<evidence type="ECO:0000256" key="5">
    <source>
        <dbReference type="SAM" id="MobiDB-lite"/>
    </source>
</evidence>
<organism evidence="8 9">
    <name type="scientific">Triparma columacea</name>
    <dbReference type="NCBI Taxonomy" id="722753"/>
    <lineage>
        <taxon>Eukaryota</taxon>
        <taxon>Sar</taxon>
        <taxon>Stramenopiles</taxon>
        <taxon>Ochrophyta</taxon>
        <taxon>Bolidophyceae</taxon>
        <taxon>Parmales</taxon>
        <taxon>Triparmaceae</taxon>
        <taxon>Triparma</taxon>
    </lineage>
</organism>
<dbReference type="GO" id="GO:0035556">
    <property type="term" value="P:intracellular signal transduction"/>
    <property type="evidence" value="ECO:0007669"/>
    <property type="project" value="InterPro"/>
</dbReference>
<sequence>MGISPAPPPGSPPAEGSPEAPVGEEVGGDPVGQEPPKSHKEELKDAFFDKVLKSKEFNFLMFILTVYALFGDDVRLAFYDVDDDQVFYNLSIFAMLMFLIEMGLQYYFRQEYRWGFYFWLDVLSTASMIPDTNLLNTLIYSEGSAVGGGGGGETASTMKAGKTSRAGAKAGRVVKIVRLIRFVRIFKILKMRKQAEDDEATTDDGKSLEAKLEEEPSKVGKKLTELTVRRVIVIVLAMIMIFPFLDDPDAFVGETEFTSYEALKLNDLHLMTDTFNATGNVTGDFLKEQVQRYAEVQAKPENKQIIYFKVNNWDIEVTNGWIRSVTGDSHALLTELPKLDVEYRRSDARIPSSAPNTCTLETTDPDQCLTVAYYNLQAKNRVASKFSLIKTSIIVFGLSVAVILFSRDAETLVIDPIERMIKLVKKLADNPLASLYKDQTEEGAEGFETNLLETTLEKISSLLQVGFGVAGAQIIQSNMGSGGDLDVMIPGKKITAVFGFGIMEEFTNTCSCLEEEMCTYINTIAKIIHDNTCAYHGAPNKNIGSAFLLVWKICDGVLPGLRDLRDASGEELEAERKAELRKNIGVMSSGAGTVERKLSPQELVDSALVGVLKMRVDLNFANDEGGTLEEFKRNNKIVDYYNGQFEVDMGFGLHIGWAIEGAIGSNYKIDASYLSPNVNMAARLEAATHQFGTPLLVSGPFVNEMSPAARAMCRKIDVVTVKGSQIPLELWTCDISNFDSASLEALTPRIEDGAQKAIDLDAIKKGVQRDFDDEFKRVFEEGVDFYIKGDWEQARNRIDKCMGIHSGDGPCNSLSRVMDKEGGKAPDDWRGFRELTSK</sequence>
<keyword evidence="4 6" id="KW-0472">Membrane</keyword>
<feature type="transmembrane region" description="Helical" evidence="6">
    <location>
        <begin position="57"/>
        <end position="78"/>
    </location>
</feature>
<dbReference type="AlphaFoldDB" id="A0A9W7G9X4"/>
<dbReference type="OrthoDB" id="60033at2759"/>
<dbReference type="Proteomes" id="UP001165065">
    <property type="component" value="Unassembled WGS sequence"/>
</dbReference>
<evidence type="ECO:0000256" key="1">
    <source>
        <dbReference type="ARBA" id="ARBA00004141"/>
    </source>
</evidence>
<dbReference type="PANTHER" id="PTHR43336">
    <property type="entry name" value="OXYGEN SENSOR HISTIDINE KINASE RESPONSE REGULATOR DEVS/DOSS"/>
    <property type="match status" value="1"/>
</dbReference>
<feature type="compositionally biased region" description="Pro residues" evidence="5">
    <location>
        <begin position="1"/>
        <end position="12"/>
    </location>
</feature>
<dbReference type="InterPro" id="IPR027359">
    <property type="entry name" value="Volt_channel_dom_sf"/>
</dbReference>
<evidence type="ECO:0000256" key="4">
    <source>
        <dbReference type="ARBA" id="ARBA00023136"/>
    </source>
</evidence>
<feature type="compositionally biased region" description="Low complexity" evidence="5">
    <location>
        <begin position="13"/>
        <end position="24"/>
    </location>
</feature>
<dbReference type="Gene3D" id="1.20.120.350">
    <property type="entry name" value="Voltage-gated potassium channels. Chain C"/>
    <property type="match status" value="1"/>
</dbReference>
<keyword evidence="2 6" id="KW-0812">Transmembrane</keyword>
<evidence type="ECO:0000256" key="6">
    <source>
        <dbReference type="SAM" id="Phobius"/>
    </source>
</evidence>
<name>A0A9W7G9X4_9STRA</name>
<dbReference type="PROSITE" id="PS50125">
    <property type="entry name" value="GUANYLATE_CYCLASE_2"/>
    <property type="match status" value="1"/>
</dbReference>
<evidence type="ECO:0000256" key="2">
    <source>
        <dbReference type="ARBA" id="ARBA00022692"/>
    </source>
</evidence>